<feature type="region of interest" description="Disordered" evidence="1">
    <location>
        <begin position="1"/>
        <end position="48"/>
    </location>
</feature>
<keyword evidence="2" id="KW-0472">Membrane</keyword>
<dbReference type="OMA" id="FWVGVVR"/>
<dbReference type="InParanoid" id="A0A2K3DMC4"/>
<dbReference type="InterPro" id="IPR016186">
    <property type="entry name" value="C-type_lectin-like/link_sf"/>
</dbReference>
<dbReference type="Proteomes" id="UP000006906">
    <property type="component" value="Chromosome 6"/>
</dbReference>
<evidence type="ECO:0000256" key="2">
    <source>
        <dbReference type="SAM" id="Phobius"/>
    </source>
</evidence>
<feature type="transmembrane region" description="Helical" evidence="2">
    <location>
        <begin position="353"/>
        <end position="376"/>
    </location>
</feature>
<name>A0A2K3DMC4_CHLRE</name>
<evidence type="ECO:0000313" key="4">
    <source>
        <dbReference type="Proteomes" id="UP000006906"/>
    </source>
</evidence>
<dbReference type="SUPFAM" id="SSF56436">
    <property type="entry name" value="C-type lectin-like"/>
    <property type="match status" value="1"/>
</dbReference>
<reference evidence="3 4" key="1">
    <citation type="journal article" date="2007" name="Science">
        <title>The Chlamydomonas genome reveals the evolution of key animal and plant functions.</title>
        <authorList>
            <person name="Merchant S.S."/>
            <person name="Prochnik S.E."/>
            <person name="Vallon O."/>
            <person name="Harris E.H."/>
            <person name="Karpowicz S.J."/>
            <person name="Witman G.B."/>
            <person name="Terry A."/>
            <person name="Salamov A."/>
            <person name="Fritz-Laylin L.K."/>
            <person name="Marechal-Drouard L."/>
            <person name="Marshall W.F."/>
            <person name="Qu L.H."/>
            <person name="Nelson D.R."/>
            <person name="Sanderfoot A.A."/>
            <person name="Spalding M.H."/>
            <person name="Kapitonov V.V."/>
            <person name="Ren Q."/>
            <person name="Ferris P."/>
            <person name="Lindquist E."/>
            <person name="Shapiro H."/>
            <person name="Lucas S.M."/>
            <person name="Grimwood J."/>
            <person name="Schmutz J."/>
            <person name="Cardol P."/>
            <person name="Cerutti H."/>
            <person name="Chanfreau G."/>
            <person name="Chen C.L."/>
            <person name="Cognat V."/>
            <person name="Croft M.T."/>
            <person name="Dent R."/>
            <person name="Dutcher S."/>
            <person name="Fernandez E."/>
            <person name="Fukuzawa H."/>
            <person name="Gonzalez-Ballester D."/>
            <person name="Gonzalez-Halphen D."/>
            <person name="Hallmann A."/>
            <person name="Hanikenne M."/>
            <person name="Hippler M."/>
            <person name="Inwood W."/>
            <person name="Jabbari K."/>
            <person name="Kalanon M."/>
            <person name="Kuras R."/>
            <person name="Lefebvre P.A."/>
            <person name="Lemaire S.D."/>
            <person name="Lobanov A.V."/>
            <person name="Lohr M."/>
            <person name="Manuell A."/>
            <person name="Meier I."/>
            <person name="Mets L."/>
            <person name="Mittag M."/>
            <person name="Mittelmeier T."/>
            <person name="Moroney J.V."/>
            <person name="Moseley J."/>
            <person name="Napoli C."/>
            <person name="Nedelcu A.M."/>
            <person name="Niyogi K."/>
            <person name="Novoselov S.V."/>
            <person name="Paulsen I.T."/>
            <person name="Pazour G."/>
            <person name="Purton S."/>
            <person name="Ral J.P."/>
            <person name="Riano-Pachon D.M."/>
            <person name="Riekhof W."/>
            <person name="Rymarquis L."/>
            <person name="Schroda M."/>
            <person name="Stern D."/>
            <person name="Umen J."/>
            <person name="Willows R."/>
            <person name="Wilson N."/>
            <person name="Zimmer S.L."/>
            <person name="Allmer J."/>
            <person name="Balk J."/>
            <person name="Bisova K."/>
            <person name="Chen C.J."/>
            <person name="Elias M."/>
            <person name="Gendler K."/>
            <person name="Hauser C."/>
            <person name="Lamb M.R."/>
            <person name="Ledford H."/>
            <person name="Long J.C."/>
            <person name="Minagawa J."/>
            <person name="Page M.D."/>
            <person name="Pan J."/>
            <person name="Pootakham W."/>
            <person name="Roje S."/>
            <person name="Rose A."/>
            <person name="Stahlberg E."/>
            <person name="Terauchi A.M."/>
            <person name="Yang P."/>
            <person name="Ball S."/>
            <person name="Bowler C."/>
            <person name="Dieckmann C.L."/>
            <person name="Gladyshev V.N."/>
            <person name="Green P."/>
            <person name="Jorgensen R."/>
            <person name="Mayfield S."/>
            <person name="Mueller-Roeber B."/>
            <person name="Rajamani S."/>
            <person name="Sayre R.T."/>
            <person name="Brokstein P."/>
            <person name="Dubchak I."/>
            <person name="Goodstein D."/>
            <person name="Hornick L."/>
            <person name="Huang Y.W."/>
            <person name="Jhaveri J."/>
            <person name="Luo Y."/>
            <person name="Martinez D."/>
            <person name="Ngau W.C."/>
            <person name="Otillar B."/>
            <person name="Poliakov A."/>
            <person name="Porter A."/>
            <person name="Szajkowski L."/>
            <person name="Werner G."/>
            <person name="Zhou K."/>
            <person name="Grigoriev I.V."/>
            <person name="Rokhsar D.S."/>
            <person name="Grossman A.R."/>
        </authorList>
    </citation>
    <scope>NUCLEOTIDE SEQUENCE [LARGE SCALE GENOMIC DNA]</scope>
    <source>
        <strain evidence="4">CC-503</strain>
    </source>
</reference>
<keyword evidence="2" id="KW-0812">Transmembrane</keyword>
<gene>
    <name evidence="3" type="ORF">CHLRE_06g255200v5</name>
</gene>
<dbReference type="STRING" id="3055.A0A2K3DMC4"/>
<dbReference type="Gramene" id="PNW81663">
    <property type="protein sequence ID" value="PNW81663"/>
    <property type="gene ID" value="CHLRE_06g255200v5"/>
</dbReference>
<dbReference type="EMBL" id="CM008967">
    <property type="protein sequence ID" value="PNW81663.1"/>
    <property type="molecule type" value="Genomic_DNA"/>
</dbReference>
<feature type="compositionally biased region" description="Pro residues" evidence="1">
    <location>
        <begin position="1"/>
        <end position="46"/>
    </location>
</feature>
<dbReference type="OrthoDB" id="534933at2759"/>
<dbReference type="Gene3D" id="3.10.100.10">
    <property type="entry name" value="Mannose-Binding Protein A, subunit A"/>
    <property type="match status" value="1"/>
</dbReference>
<evidence type="ECO:0000313" key="3">
    <source>
        <dbReference type="EMBL" id="PNW81663.1"/>
    </source>
</evidence>
<sequence length="390" mass="41845">MPPSPLPPPPRPPPPSPGPPDPPAPPSPPSPPPAPPFVPPAPPRPPANDTTYTFMTNTATYALYRNRASWTTALEVCRARGYTLASWAASNQELYDIFNGGWDYFYAAEFWVGVVRRANKTVYEFADGGAVPAIDGTPVDDYIVLADPDCLTDIRGCCATLTDRMVGPFLGGLQTPRSPKLVVRNCLTQFMYLCKGPLPPSPPPPSPPARPLAGNVVLRFTMDYVQLTTVAGRTQQFRQAVADKVAAEYSEAGTTVNVYELYQDTATDGAVVVKLLVGLPSSINENSAANYLFRLVNTPSIIFDNTFRSEYLISTPIMASLANTMELNSPPPSGVQQLASGGASEQDKRKVGLIAGLCAGLGLALAMGGVAAYVVLKKRRASMRKIHEIH</sequence>
<dbReference type="PaxDb" id="3055-EDP08608"/>
<dbReference type="GeneID" id="5722134"/>
<organism evidence="3 4">
    <name type="scientific">Chlamydomonas reinhardtii</name>
    <name type="common">Chlamydomonas smithii</name>
    <dbReference type="NCBI Taxonomy" id="3055"/>
    <lineage>
        <taxon>Eukaryota</taxon>
        <taxon>Viridiplantae</taxon>
        <taxon>Chlorophyta</taxon>
        <taxon>core chlorophytes</taxon>
        <taxon>Chlorophyceae</taxon>
        <taxon>CS clade</taxon>
        <taxon>Chlamydomonadales</taxon>
        <taxon>Chlamydomonadaceae</taxon>
        <taxon>Chlamydomonas</taxon>
    </lineage>
</organism>
<dbReference type="RefSeq" id="XP_001696631.2">
    <property type="nucleotide sequence ID" value="XM_001696579.2"/>
</dbReference>
<dbReference type="InterPro" id="IPR016187">
    <property type="entry name" value="CTDL_fold"/>
</dbReference>
<proteinExistence type="predicted"/>
<evidence type="ECO:0000256" key="1">
    <source>
        <dbReference type="SAM" id="MobiDB-lite"/>
    </source>
</evidence>
<protein>
    <recommendedName>
        <fullName evidence="5">C-type lectin domain-containing protein</fullName>
    </recommendedName>
</protein>
<keyword evidence="4" id="KW-1185">Reference proteome</keyword>
<dbReference type="CDD" id="cd00037">
    <property type="entry name" value="CLECT"/>
    <property type="match status" value="1"/>
</dbReference>
<dbReference type="AlphaFoldDB" id="A0A2K3DMC4"/>
<evidence type="ECO:0008006" key="5">
    <source>
        <dbReference type="Google" id="ProtNLM"/>
    </source>
</evidence>
<dbReference type="ExpressionAtlas" id="A0A2K3DMC4">
    <property type="expression patterns" value="baseline"/>
</dbReference>
<keyword evidence="2" id="KW-1133">Transmembrane helix</keyword>
<accession>A0A2K3DMC4</accession>
<dbReference type="KEGG" id="cre:CHLRE_06g255200v5"/>